<dbReference type="GO" id="GO:0016020">
    <property type="term" value="C:membrane"/>
    <property type="evidence" value="ECO:0007669"/>
    <property type="project" value="InterPro"/>
</dbReference>
<keyword evidence="4" id="KW-1185">Reference proteome</keyword>
<accession>A0AA35UWV1</accession>
<dbReference type="Pfam" id="PF04966">
    <property type="entry name" value="OprB"/>
    <property type="match status" value="1"/>
</dbReference>
<comment type="caution">
    <text evidence="3">The sequence shown here is derived from an EMBL/GenBank/DDBJ whole genome shotgun (WGS) entry which is preliminary data.</text>
</comment>
<feature type="signal peptide" evidence="2">
    <location>
        <begin position="1"/>
        <end position="29"/>
    </location>
</feature>
<proteinExistence type="inferred from homology"/>
<dbReference type="PANTHER" id="PTHR37944">
    <property type="entry name" value="PORIN B"/>
    <property type="match status" value="1"/>
</dbReference>
<organism evidence="3 4">
    <name type="scientific">Brytella acorum</name>
    <dbReference type="NCBI Taxonomy" id="2959299"/>
    <lineage>
        <taxon>Bacteria</taxon>
        <taxon>Pseudomonadati</taxon>
        <taxon>Pseudomonadota</taxon>
        <taxon>Alphaproteobacteria</taxon>
        <taxon>Acetobacterales</taxon>
        <taxon>Acetobacteraceae</taxon>
        <taxon>Brytella</taxon>
    </lineage>
</organism>
<dbReference type="EMBL" id="CATKSH010000009">
    <property type="protein sequence ID" value="CAI9120955.1"/>
    <property type="molecule type" value="Genomic_DNA"/>
</dbReference>
<dbReference type="InterPro" id="IPR007049">
    <property type="entry name" value="Carb-sel_porin_OprB"/>
</dbReference>
<dbReference type="Proteomes" id="UP001176960">
    <property type="component" value="Unassembled WGS sequence"/>
</dbReference>
<dbReference type="PANTHER" id="PTHR37944:SF1">
    <property type="entry name" value="PORIN B"/>
    <property type="match status" value="1"/>
</dbReference>
<dbReference type="GO" id="GO:0008643">
    <property type="term" value="P:carbohydrate transport"/>
    <property type="evidence" value="ECO:0007669"/>
    <property type="project" value="InterPro"/>
</dbReference>
<reference evidence="3" key="1">
    <citation type="submission" date="2023-03" db="EMBL/GenBank/DDBJ databases">
        <authorList>
            <person name="Cleenwerck I."/>
        </authorList>
    </citation>
    <scope>NUCLEOTIDE SEQUENCE</scope>
    <source>
        <strain evidence="3">LMG 32879</strain>
    </source>
</reference>
<evidence type="ECO:0000313" key="3">
    <source>
        <dbReference type="EMBL" id="CAI9120955.1"/>
    </source>
</evidence>
<dbReference type="InterPro" id="IPR038673">
    <property type="entry name" value="OprB_sf"/>
</dbReference>
<evidence type="ECO:0000256" key="2">
    <source>
        <dbReference type="RuleBase" id="RU363072"/>
    </source>
</evidence>
<dbReference type="PROSITE" id="PS51257">
    <property type="entry name" value="PROKAR_LIPOPROTEIN"/>
    <property type="match status" value="1"/>
</dbReference>
<dbReference type="Gene3D" id="2.40.160.180">
    <property type="entry name" value="Carbohydrate-selective porin OprB"/>
    <property type="match status" value="1"/>
</dbReference>
<sequence length="490" mass="53329">MLRACLTHMSLGAVLVALTTLACSSYANAQTATAGGAPNGTGLSPSLRVSNALSRIAFDDGTTVPALPHPEAIWPDPLGANTWLRNHGIAILLDNVDEFAGAITSPTKNLGLKQGSSFAGQYGLETDIDWERLAGLTGFSTHTVMVGRFGTPASRMFGDNLNPSQEIYGAGGNVVVHLVYAFGEETLLGGHVDMAAGLIPLLTDFSANPLYCNFMNNAFCGNPKASSDNTTHSSYPDASWAFRIRVRPVDQVYIQTGVYFNRKGIYGVQQMRTGFKLNGADLDGQTAPVEVGWEPIFGKHKLPGHYKLGGAVDTADHKDQYYDVDDAPWALSGLAPKMHHNSWSAWALADQMLWRHEGNGPDAGLTAIAVYYNNSPVTQTRERQYSLGLLDRGFWHSRALDAFGANFSYVQVSNKVARTQELQRALGMTTLLGGSFFPQTSGMIFEGMYQIHVWRGMTFQPDFQYFIRPGAQRGLKDAAMLGFKAHIELF</sequence>
<evidence type="ECO:0000256" key="1">
    <source>
        <dbReference type="ARBA" id="ARBA00008769"/>
    </source>
</evidence>
<dbReference type="RefSeq" id="WP_289841787.1">
    <property type="nucleotide sequence ID" value="NZ_CATKSH010000009.1"/>
</dbReference>
<protein>
    <submittedName>
        <fullName evidence="3">Carbohydrate porin</fullName>
    </submittedName>
</protein>
<name>A0AA35UWV1_9PROT</name>
<dbReference type="GO" id="GO:0015288">
    <property type="term" value="F:porin activity"/>
    <property type="evidence" value="ECO:0007669"/>
    <property type="project" value="InterPro"/>
</dbReference>
<comment type="similarity">
    <text evidence="1 2">Belongs to the OprB family.</text>
</comment>
<evidence type="ECO:0000313" key="4">
    <source>
        <dbReference type="Proteomes" id="UP001176960"/>
    </source>
</evidence>
<feature type="chain" id="PRO_5041488988" evidence="2">
    <location>
        <begin position="30"/>
        <end position="490"/>
    </location>
</feature>
<dbReference type="InterPro" id="IPR052932">
    <property type="entry name" value="OprB_Porin"/>
</dbReference>
<dbReference type="AlphaFoldDB" id="A0AA35UWV1"/>
<keyword evidence="2" id="KW-0732">Signal</keyword>
<gene>
    <name evidence="3" type="ORF">LMG32879_001797</name>
</gene>